<dbReference type="Gene3D" id="3.40.50.1580">
    <property type="entry name" value="Nucleoside phosphorylase domain"/>
    <property type="match status" value="1"/>
</dbReference>
<dbReference type="AlphaFoldDB" id="A0A179FYJ5"/>
<dbReference type="GO" id="GO:0009116">
    <property type="term" value="P:nucleoside metabolic process"/>
    <property type="evidence" value="ECO:0007669"/>
    <property type="project" value="InterPro"/>
</dbReference>
<feature type="compositionally biased region" description="Basic and acidic residues" evidence="1">
    <location>
        <begin position="1"/>
        <end position="25"/>
    </location>
</feature>
<reference evidence="3 4" key="1">
    <citation type="journal article" date="2016" name="PLoS Pathog.">
        <title>Biosynthesis of antibiotic leucinostatins in bio-control fungus Purpureocillium lilacinum and their inhibition on phytophthora revealed by genome mining.</title>
        <authorList>
            <person name="Wang G."/>
            <person name="Liu Z."/>
            <person name="Lin R."/>
            <person name="Li E."/>
            <person name="Mao Z."/>
            <person name="Ling J."/>
            <person name="Yang Y."/>
            <person name="Yin W.B."/>
            <person name="Xie B."/>
        </authorList>
    </citation>
    <scope>NUCLEOTIDE SEQUENCE [LARGE SCALE GENOMIC DNA]</scope>
    <source>
        <strain evidence="3">170</strain>
    </source>
</reference>
<dbReference type="InterPro" id="IPR053137">
    <property type="entry name" value="NLR-like"/>
</dbReference>
<dbReference type="InterPro" id="IPR000845">
    <property type="entry name" value="Nucleoside_phosphorylase_d"/>
</dbReference>
<name>A0A179FYJ5_METCM</name>
<protein>
    <submittedName>
        <fullName evidence="3">Phosphorylase superfamily protein</fullName>
    </submittedName>
</protein>
<dbReference type="SUPFAM" id="SSF53167">
    <property type="entry name" value="Purine and uridine phosphorylases"/>
    <property type="match status" value="1"/>
</dbReference>
<evidence type="ECO:0000313" key="4">
    <source>
        <dbReference type="Proteomes" id="UP000078397"/>
    </source>
</evidence>
<feature type="domain" description="Nucleoside phosphorylase" evidence="2">
    <location>
        <begin position="821"/>
        <end position="961"/>
    </location>
</feature>
<dbReference type="InterPro" id="IPR035994">
    <property type="entry name" value="Nucleoside_phosphorylase_sf"/>
</dbReference>
<feature type="region of interest" description="Disordered" evidence="1">
    <location>
        <begin position="1"/>
        <end position="29"/>
    </location>
</feature>
<evidence type="ECO:0000313" key="3">
    <source>
        <dbReference type="EMBL" id="OAQ70746.1"/>
    </source>
</evidence>
<comment type="caution">
    <text evidence="3">The sequence shown here is derived from an EMBL/GenBank/DDBJ whole genome shotgun (WGS) entry which is preliminary data.</text>
</comment>
<dbReference type="EMBL" id="LSBJ02000002">
    <property type="protein sequence ID" value="OAQ70746.1"/>
    <property type="molecule type" value="Genomic_DNA"/>
</dbReference>
<evidence type="ECO:0000256" key="1">
    <source>
        <dbReference type="SAM" id="MobiDB-lite"/>
    </source>
</evidence>
<organism evidence="3 4">
    <name type="scientific">Pochonia chlamydosporia 170</name>
    <dbReference type="NCBI Taxonomy" id="1380566"/>
    <lineage>
        <taxon>Eukaryota</taxon>
        <taxon>Fungi</taxon>
        <taxon>Dikarya</taxon>
        <taxon>Ascomycota</taxon>
        <taxon>Pezizomycotina</taxon>
        <taxon>Sordariomycetes</taxon>
        <taxon>Hypocreomycetidae</taxon>
        <taxon>Hypocreales</taxon>
        <taxon>Clavicipitaceae</taxon>
        <taxon>Pochonia</taxon>
    </lineage>
</organism>
<dbReference type="OrthoDB" id="626167at2759"/>
<dbReference type="KEGG" id="pchm:VFPPC_03164"/>
<sequence>MSADSQHVEHGDGVRKNRSGQEKRSSPTIPVMLDRYVNATQHSEIPVPERFLRHGGSSHGRHTTHDMDPTRFEQWMRSKLSVVDRSGHSENTMRHAIFAVNMEDFVSVLNDEYEDVPACSVLTVTSSAASGSNAFADVAECYVRSQWSHHGVRVLDWLSRFRNRDLRQLASLKLDMPDNDVILNSWGTNTSWKKVEVFGTEEVVAKIALQLAWTMMAFRKPRPRSKELSLFAAEVTFSEEGLVLPSSTASSQPCFNFRIKVREPQASEAVEKEGACWNNAFRHFAVATGFHIPSRPADFRGVELPFALMTILTQVDYPLPFMDGFVLKGRKSAVFPVLSNRERTAVQWHLVEAKGSCSSMAEIHNTLPELVTVTGSLDEYVDTGLPATKRHFLGLYRDARIHLGTQDSQAEKISSVDGVPNVHISSGTPMKWQRIINMSLHISAKAASVGVSTEFRLGKSLQKSLSIEHNPLQLFDLACENLTLLYNVETKTAWLLPEICVILHLMQAQTRNKRKGYRFRFPSFVDMAASKLENTCRRFLEQNLNLQPMFKQFSDAFTQMKEDILMKPKGVRLRNVFFESTERLAGVDFTELSLLPLKYSTREVELPTRSSGGWVEMLKDNWEAKKSYKIVSIFCKNLYPEPVKPTGMECSTWCPPPVNSDYLITTISCIRKLAERHGRDPVKLSPNMFWGPGNVDPYSICPKRNCNRLQQIVKQQPSRRMFNIMEDAPADGALVFGGSYCMNPQMKCSTGSAPRTLEILREELGSEVPDYASRAASMSEPTASSLNRRQSAIQAADKLANFHMLNVASYIEPSWREDFFVAIICALPREADAVTLLFDKFWDEDGDTFGRAKGDTNAYTTGRFGSHNVVLAVLPAMGTTNAAAAAANLRLSYPNLKLTLIIGICGGIPKVGGIDAFLGDVIIGKTIVQYDYGRLYPGQFSVKKSVDDSLSRANKDIRGLLASFEMEHGHEQLRSKAALHLKHLQEKAARKKRRANYHYPGITNDKLFLPSYRHSHHDSCDICCGEPARICDIASGASCVEIGCNEDNLVRRQRPTVECGRCPNIFIGCLGSGNTVMKSGEDRDRIAAEQGVIAFEMEGAGAWDEVPCIVIKGICDYADSHKNKTWQDFAAATAAAVAKALLERYIREDAGRALASRNREFRYE</sequence>
<accession>A0A179FYJ5</accession>
<evidence type="ECO:0000259" key="2">
    <source>
        <dbReference type="Pfam" id="PF01048"/>
    </source>
</evidence>
<dbReference type="GeneID" id="28846692"/>
<dbReference type="RefSeq" id="XP_018147283.1">
    <property type="nucleotide sequence ID" value="XM_018282698.1"/>
</dbReference>
<dbReference type="GO" id="GO:0003824">
    <property type="term" value="F:catalytic activity"/>
    <property type="evidence" value="ECO:0007669"/>
    <property type="project" value="InterPro"/>
</dbReference>
<dbReference type="PANTHER" id="PTHR46082">
    <property type="entry name" value="ATP/GTP-BINDING PROTEIN-RELATED"/>
    <property type="match status" value="1"/>
</dbReference>
<proteinExistence type="predicted"/>
<dbReference type="PANTHER" id="PTHR46082:SF6">
    <property type="entry name" value="AAA+ ATPASE DOMAIN-CONTAINING PROTEIN-RELATED"/>
    <property type="match status" value="1"/>
</dbReference>
<dbReference type="STRING" id="1380566.A0A179FYJ5"/>
<dbReference type="Pfam" id="PF01048">
    <property type="entry name" value="PNP_UDP_1"/>
    <property type="match status" value="1"/>
</dbReference>
<keyword evidence="4" id="KW-1185">Reference proteome</keyword>
<dbReference type="Proteomes" id="UP000078397">
    <property type="component" value="Unassembled WGS sequence"/>
</dbReference>
<gene>
    <name evidence="3" type="ORF">VFPPC_03164</name>
</gene>